<accession>A0A372MEB0</accession>
<evidence type="ECO:0000313" key="6">
    <source>
        <dbReference type="Proteomes" id="UP000264002"/>
    </source>
</evidence>
<dbReference type="PANTHER" id="PTHR30061:SF50">
    <property type="entry name" value="MALTOSE_MALTODEXTRIN-BINDING PERIPLASMIC PROTEIN"/>
    <property type="match status" value="1"/>
</dbReference>
<reference evidence="6" key="1">
    <citation type="submission" date="2018-08" db="EMBL/GenBank/DDBJ databases">
        <authorList>
            <person name="Grouzdev D.S."/>
            <person name="Krutkina M.S."/>
        </authorList>
    </citation>
    <scope>NUCLEOTIDE SEQUENCE [LARGE SCALE GENOMIC DNA]</scope>
    <source>
        <strain evidence="6">4-11</strain>
    </source>
</reference>
<reference evidence="5 6" key="2">
    <citation type="submission" date="2018-09" db="EMBL/GenBank/DDBJ databases">
        <title>Genome of Sphaerochaeta halotolerans strain 4-11.</title>
        <authorList>
            <person name="Nazina T.N."/>
            <person name="Sokolova D.S."/>
        </authorList>
    </citation>
    <scope>NUCLEOTIDE SEQUENCE [LARGE SCALE GENOMIC DNA]</scope>
    <source>
        <strain evidence="5 6">4-11</strain>
    </source>
</reference>
<comment type="similarity">
    <text evidence="1">Belongs to the bacterial solute-binding protein 1 family.</text>
</comment>
<dbReference type="GO" id="GO:0042956">
    <property type="term" value="P:maltodextrin transmembrane transport"/>
    <property type="evidence" value="ECO:0007669"/>
    <property type="project" value="TreeGrafter"/>
</dbReference>
<dbReference type="PANTHER" id="PTHR30061">
    <property type="entry name" value="MALTOSE-BINDING PERIPLASMIC PROTEIN"/>
    <property type="match status" value="1"/>
</dbReference>
<keyword evidence="2" id="KW-0813">Transport</keyword>
<evidence type="ECO:0000313" key="5">
    <source>
        <dbReference type="EMBL" id="RFU93708.1"/>
    </source>
</evidence>
<dbReference type="RefSeq" id="WP_117331516.1">
    <property type="nucleotide sequence ID" value="NZ_QUWK01000022.1"/>
</dbReference>
<dbReference type="Proteomes" id="UP000264002">
    <property type="component" value="Unassembled WGS sequence"/>
</dbReference>
<protein>
    <submittedName>
        <fullName evidence="5">Sugar ABC transporter substrate-binding protein</fullName>
    </submittedName>
</protein>
<evidence type="ECO:0000256" key="1">
    <source>
        <dbReference type="ARBA" id="ARBA00008520"/>
    </source>
</evidence>
<feature type="chain" id="PRO_5016687303" evidence="4">
    <location>
        <begin position="24"/>
        <end position="419"/>
    </location>
</feature>
<name>A0A372MEB0_9SPIR</name>
<evidence type="ECO:0000256" key="2">
    <source>
        <dbReference type="ARBA" id="ARBA00022448"/>
    </source>
</evidence>
<dbReference type="SUPFAM" id="SSF53850">
    <property type="entry name" value="Periplasmic binding protein-like II"/>
    <property type="match status" value="1"/>
</dbReference>
<dbReference type="GO" id="GO:0015768">
    <property type="term" value="P:maltose transport"/>
    <property type="evidence" value="ECO:0007669"/>
    <property type="project" value="TreeGrafter"/>
</dbReference>
<feature type="signal peptide" evidence="4">
    <location>
        <begin position="1"/>
        <end position="23"/>
    </location>
</feature>
<keyword evidence="6" id="KW-1185">Reference proteome</keyword>
<dbReference type="Gene3D" id="3.40.190.10">
    <property type="entry name" value="Periplasmic binding protein-like II"/>
    <property type="match status" value="1"/>
</dbReference>
<proteinExistence type="inferred from homology"/>
<dbReference type="GO" id="GO:1901982">
    <property type="term" value="F:maltose binding"/>
    <property type="evidence" value="ECO:0007669"/>
    <property type="project" value="TreeGrafter"/>
</dbReference>
<dbReference type="CDD" id="cd13585">
    <property type="entry name" value="PBP2_TMBP_like"/>
    <property type="match status" value="1"/>
</dbReference>
<dbReference type="Pfam" id="PF01547">
    <property type="entry name" value="SBP_bac_1"/>
    <property type="match status" value="1"/>
</dbReference>
<dbReference type="InterPro" id="IPR006059">
    <property type="entry name" value="SBP"/>
</dbReference>
<comment type="caution">
    <text evidence="5">The sequence shown here is derived from an EMBL/GenBank/DDBJ whole genome shotgun (WGS) entry which is preliminary data.</text>
</comment>
<dbReference type="GO" id="GO:0055052">
    <property type="term" value="C:ATP-binding cassette (ABC) transporter complex, substrate-binding subunit-containing"/>
    <property type="evidence" value="ECO:0007669"/>
    <property type="project" value="TreeGrafter"/>
</dbReference>
<evidence type="ECO:0000256" key="4">
    <source>
        <dbReference type="SAM" id="SignalP"/>
    </source>
</evidence>
<sequence length="419" mass="45726">MKTTRNVLSLALVLVLVLLPAFSAGTKEAAQGTVTLKLEQFSGSEATLSGEALRGMIAEFEKQNPTIKVELQTIGYDDYFTQLQSKVVGGNAADVFELNYENFVAYASEGALADVTSLLGDTSGFNKTALDAFNYQGVQYGVPNSFSNVVLFYNKALFDQANLAYPTSDWTWKDVEVASKKIMSLGKNIWGFYRPLTFHEFYKGAAQNGGSLMNAERTAFTVNLPQNIEAVSIMAGWQNDSKIMPTDADMAGMGDWDLFKSGRLGMLVTGIWAFGDFTANCPFEWDIAIEPGNVQKATHFFSNSYVVSETSKHPAEAAKLAVFLAGSKEAAKLRVEASWELPPVTYPEIIDSYLSITPPENREAVFASLDYLVTPPVSIQQAEMQAIIESYLGQILSGKQSAKAALDACQKELEAKISL</sequence>
<organism evidence="5 6">
    <name type="scientific">Sphaerochaeta halotolerans</name>
    <dbReference type="NCBI Taxonomy" id="2293840"/>
    <lineage>
        <taxon>Bacteria</taxon>
        <taxon>Pseudomonadati</taxon>
        <taxon>Spirochaetota</taxon>
        <taxon>Spirochaetia</taxon>
        <taxon>Spirochaetales</taxon>
        <taxon>Sphaerochaetaceae</taxon>
        <taxon>Sphaerochaeta</taxon>
    </lineage>
</organism>
<dbReference type="AlphaFoldDB" id="A0A372MEB0"/>
<gene>
    <name evidence="5" type="ORF">DYP60_13345</name>
</gene>
<evidence type="ECO:0000256" key="3">
    <source>
        <dbReference type="ARBA" id="ARBA00022729"/>
    </source>
</evidence>
<keyword evidence="3 4" id="KW-0732">Signal</keyword>
<dbReference type="EMBL" id="QUWK01000022">
    <property type="protein sequence ID" value="RFU93708.1"/>
    <property type="molecule type" value="Genomic_DNA"/>
</dbReference>